<sequence length="345" mass="37044">MKGLLVSTLLLGAMASVAGCSSSGGSQPAASKDAKGNSMIGVAIYKFDDTFMTGVRNAIAKAAEGKAQVDIVDSQNSQPTQNDKVDLFITKKANALAINPVDRTAAGVLIDKAKKANTPVVFFNREPLPEDMKKWDKVYYVGAKAEESGTISGQLIVDYFKKHPEADKNKDGVVQYVMLKGEPGHQDAELRTKYSVKAVEDAGMKVEKLAEDTGMWDRVKGQEKMAAFLAANGDKIEAVFANNDDMALGAIEALKAKGYFKDGKYMPVVGVDATAPALKALEEGTLLGTVLNDAVNQGKATFNIANVLAQGQTPTKDNTSYEIVDGKYVWVPYKKITKENMNDAK</sequence>
<name>A0A845LD75_HELGE</name>
<accession>A0A845LD75</accession>
<dbReference type="InterPro" id="IPR044085">
    <property type="entry name" value="MglB-like_PBP1"/>
</dbReference>
<dbReference type="Gene3D" id="3.40.50.2300">
    <property type="match status" value="2"/>
</dbReference>
<dbReference type="InterPro" id="IPR025997">
    <property type="entry name" value="SBP_2_dom"/>
</dbReference>
<gene>
    <name evidence="12" type="primary">mglB</name>
    <name evidence="12" type="ORF">GTO89_16490</name>
</gene>
<evidence type="ECO:0000313" key="13">
    <source>
        <dbReference type="Proteomes" id="UP000471031"/>
    </source>
</evidence>
<reference evidence="12 13" key="1">
    <citation type="submission" date="2020-01" db="EMBL/GenBank/DDBJ databases">
        <title>Whole genome sequence of Heliobacterium gestii DSM 11169.</title>
        <authorList>
            <person name="Kyndt J.A."/>
            <person name="Meyer T.E."/>
        </authorList>
    </citation>
    <scope>NUCLEOTIDE SEQUENCE [LARGE SCALE GENOMIC DNA]</scope>
    <source>
        <strain evidence="12 13">DSM 11169</strain>
    </source>
</reference>
<feature type="domain" description="Periplasmic binding protein" evidence="11">
    <location>
        <begin position="40"/>
        <end position="312"/>
    </location>
</feature>
<keyword evidence="6" id="KW-0574">Periplasm</keyword>
<dbReference type="EMBL" id="WXEX01000022">
    <property type="protein sequence ID" value="MZP44622.1"/>
    <property type="molecule type" value="Genomic_DNA"/>
</dbReference>
<keyword evidence="5 10" id="KW-0732">Signal</keyword>
<organism evidence="12 13">
    <name type="scientific">Heliomicrobium gestii</name>
    <name type="common">Heliobacterium gestii</name>
    <dbReference type="NCBI Taxonomy" id="2699"/>
    <lineage>
        <taxon>Bacteria</taxon>
        <taxon>Bacillati</taxon>
        <taxon>Bacillota</taxon>
        <taxon>Clostridia</taxon>
        <taxon>Eubacteriales</taxon>
        <taxon>Heliobacteriaceae</taxon>
        <taxon>Heliomicrobium</taxon>
    </lineage>
</organism>
<evidence type="ECO:0000256" key="4">
    <source>
        <dbReference type="ARBA" id="ARBA00022723"/>
    </source>
</evidence>
<dbReference type="PANTHER" id="PTHR30036:SF2">
    <property type="entry name" value="D-GALACTOSE_METHYL-GALACTOSIDE BINDING PERIPLASMIC PROTEIN MGLB"/>
    <property type="match status" value="1"/>
</dbReference>
<dbReference type="PANTHER" id="PTHR30036">
    <property type="entry name" value="D-XYLOSE-BINDING PERIPLASMIC PROTEIN"/>
    <property type="match status" value="1"/>
</dbReference>
<protein>
    <recommendedName>
        <fullName evidence="9">D-galactose/methyl-galactoside binding periplasmic protein MglB</fullName>
    </recommendedName>
</protein>
<feature type="signal peptide" evidence="10">
    <location>
        <begin position="1"/>
        <end position="18"/>
    </location>
</feature>
<evidence type="ECO:0000256" key="3">
    <source>
        <dbReference type="ARBA" id="ARBA00022597"/>
    </source>
</evidence>
<evidence type="ECO:0000313" key="12">
    <source>
        <dbReference type="EMBL" id="MZP44622.1"/>
    </source>
</evidence>
<evidence type="ECO:0000256" key="5">
    <source>
        <dbReference type="ARBA" id="ARBA00022729"/>
    </source>
</evidence>
<evidence type="ECO:0000259" key="11">
    <source>
        <dbReference type="Pfam" id="PF13407"/>
    </source>
</evidence>
<proteinExistence type="predicted"/>
<dbReference type="CDD" id="cd01539">
    <property type="entry name" value="PBP1_GGBP"/>
    <property type="match status" value="1"/>
</dbReference>
<evidence type="ECO:0000256" key="8">
    <source>
        <dbReference type="ARBA" id="ARBA00034323"/>
    </source>
</evidence>
<feature type="chain" id="PRO_5039240591" description="D-galactose/methyl-galactoside binding periplasmic protein MglB" evidence="10">
    <location>
        <begin position="19"/>
        <end position="345"/>
    </location>
</feature>
<keyword evidence="7" id="KW-0106">Calcium</keyword>
<evidence type="ECO:0000256" key="10">
    <source>
        <dbReference type="SAM" id="SignalP"/>
    </source>
</evidence>
<comment type="caution">
    <text evidence="12">The sequence shown here is derived from an EMBL/GenBank/DDBJ whole genome shotgun (WGS) entry which is preliminary data.</text>
</comment>
<comment type="subcellular location">
    <subcellularLocation>
        <location evidence="1">Cell envelope</location>
    </subcellularLocation>
</comment>
<dbReference type="AlphaFoldDB" id="A0A845LD75"/>
<dbReference type="OrthoDB" id="9769193at2"/>
<dbReference type="GO" id="GO:0030288">
    <property type="term" value="C:outer membrane-bounded periplasmic space"/>
    <property type="evidence" value="ECO:0007669"/>
    <property type="project" value="TreeGrafter"/>
</dbReference>
<keyword evidence="13" id="KW-1185">Reference proteome</keyword>
<keyword evidence="3" id="KW-0762">Sugar transport</keyword>
<dbReference type="InterPro" id="IPR028082">
    <property type="entry name" value="Peripla_BP_I"/>
</dbReference>
<dbReference type="PROSITE" id="PS51257">
    <property type="entry name" value="PROKAR_LIPOPROTEIN"/>
    <property type="match status" value="1"/>
</dbReference>
<evidence type="ECO:0000256" key="2">
    <source>
        <dbReference type="ARBA" id="ARBA00022448"/>
    </source>
</evidence>
<evidence type="ECO:0000256" key="1">
    <source>
        <dbReference type="ARBA" id="ARBA00004196"/>
    </source>
</evidence>
<dbReference type="GO" id="GO:0030246">
    <property type="term" value="F:carbohydrate binding"/>
    <property type="evidence" value="ECO:0007669"/>
    <property type="project" value="InterPro"/>
</dbReference>
<comment type="subunit">
    <text evidence="8">The ABC transporter complex is composed of one ATP-binding protein (MglA), two transmembrane proteins (MglC) and a solute-binding protein (MglB).</text>
</comment>
<evidence type="ECO:0000256" key="6">
    <source>
        <dbReference type="ARBA" id="ARBA00022764"/>
    </source>
</evidence>
<dbReference type="GO" id="GO:0046872">
    <property type="term" value="F:metal ion binding"/>
    <property type="evidence" value="ECO:0007669"/>
    <property type="project" value="UniProtKB-KW"/>
</dbReference>
<dbReference type="Proteomes" id="UP000471031">
    <property type="component" value="Unassembled WGS sequence"/>
</dbReference>
<evidence type="ECO:0000256" key="9">
    <source>
        <dbReference type="ARBA" id="ARBA00034344"/>
    </source>
</evidence>
<dbReference type="InterPro" id="IPR050555">
    <property type="entry name" value="Bact_Solute-Bind_Prot2"/>
</dbReference>
<keyword evidence="4" id="KW-0479">Metal-binding</keyword>
<evidence type="ECO:0000256" key="7">
    <source>
        <dbReference type="ARBA" id="ARBA00022837"/>
    </source>
</evidence>
<keyword evidence="2" id="KW-0813">Transport</keyword>
<dbReference type="SUPFAM" id="SSF53822">
    <property type="entry name" value="Periplasmic binding protein-like I"/>
    <property type="match status" value="1"/>
</dbReference>
<dbReference type="Pfam" id="PF13407">
    <property type="entry name" value="Peripla_BP_4"/>
    <property type="match status" value="1"/>
</dbReference>